<comment type="caution">
    <text evidence="1">The sequence shown here is derived from an EMBL/GenBank/DDBJ whole genome shotgun (WGS) entry which is preliminary data.</text>
</comment>
<evidence type="ECO:0000313" key="2">
    <source>
        <dbReference type="Proteomes" id="UP000312594"/>
    </source>
</evidence>
<protein>
    <submittedName>
        <fullName evidence="1">Uncharacterized protein</fullName>
    </submittedName>
</protein>
<dbReference type="EMBL" id="VEVP01000001">
    <property type="protein sequence ID" value="TNU96253.1"/>
    <property type="molecule type" value="Genomic_DNA"/>
</dbReference>
<dbReference type="AlphaFoldDB" id="A0A5C5CBP8"/>
<organism evidence="1 2">
    <name type="scientific">Eggerthella lenta</name>
    <name type="common">Eubacterium lentum</name>
    <dbReference type="NCBI Taxonomy" id="84112"/>
    <lineage>
        <taxon>Bacteria</taxon>
        <taxon>Bacillati</taxon>
        <taxon>Actinomycetota</taxon>
        <taxon>Coriobacteriia</taxon>
        <taxon>Eggerthellales</taxon>
        <taxon>Eggerthellaceae</taxon>
        <taxon>Eggerthella</taxon>
    </lineage>
</organism>
<name>A0A5C5CBP8_EGGLN</name>
<gene>
    <name evidence="1" type="ORF">FIC87_00770</name>
</gene>
<proteinExistence type="predicted"/>
<dbReference type="RefSeq" id="WP_114550915.1">
    <property type="nucleotide sequence ID" value="NZ_AP025575.1"/>
</dbReference>
<reference evidence="1 2" key="1">
    <citation type="journal article" date="2005" name="Appl. Environ. Microbiol.">
        <title>Intestinal bacterial communities that produce active estrogen-like compounds enterodiol and enterolactone in humans.</title>
        <authorList>
            <person name="Clavel T."/>
            <person name="Henderson G."/>
            <person name="Alpert C.A."/>
            <person name="Philippe C."/>
            <person name="Rigottier-Gois L."/>
            <person name="Dore J."/>
            <person name="Blaut M."/>
        </authorList>
    </citation>
    <scope>NUCLEOTIDE SEQUENCE [LARGE SCALE GENOMIC DNA]</scope>
    <source>
        <strain evidence="1 2">SECO-MT75m2</strain>
    </source>
</reference>
<dbReference type="Proteomes" id="UP000312594">
    <property type="component" value="Unassembled WGS sequence"/>
</dbReference>
<evidence type="ECO:0000313" key="1">
    <source>
        <dbReference type="EMBL" id="TNU96253.1"/>
    </source>
</evidence>
<accession>A0A5C5CBP8</accession>
<sequence length="73" mass="8060">MFRQSPIIETKTDAVDELADVRMTLSGLASLTQALANSGMHEPDAMRLTSCLLDYCASTTRESIEAMSHQRIE</sequence>